<organism evidence="2 3">
    <name type="scientific">Polyangium mundeleinium</name>
    <dbReference type="NCBI Taxonomy" id="2995306"/>
    <lineage>
        <taxon>Bacteria</taxon>
        <taxon>Pseudomonadati</taxon>
        <taxon>Myxococcota</taxon>
        <taxon>Polyangia</taxon>
        <taxon>Polyangiales</taxon>
        <taxon>Polyangiaceae</taxon>
        <taxon>Polyangium</taxon>
    </lineage>
</organism>
<dbReference type="Proteomes" id="UP001221411">
    <property type="component" value="Unassembled WGS sequence"/>
</dbReference>
<dbReference type="EMBL" id="JAQNDO010000001">
    <property type="protein sequence ID" value="MDC0741391.1"/>
    <property type="molecule type" value="Genomic_DNA"/>
</dbReference>
<dbReference type="Pfam" id="PF05685">
    <property type="entry name" value="Uma2"/>
    <property type="match status" value="1"/>
</dbReference>
<name>A0ABT5EHT0_9BACT</name>
<proteinExistence type="predicted"/>
<dbReference type="InterPro" id="IPR012296">
    <property type="entry name" value="Nuclease_put_TT1808"/>
</dbReference>
<dbReference type="InterPro" id="IPR011335">
    <property type="entry name" value="Restrct_endonuc-II-like"/>
</dbReference>
<keyword evidence="3" id="KW-1185">Reference proteome</keyword>
<comment type="caution">
    <text evidence="2">The sequence shown here is derived from an EMBL/GenBank/DDBJ whole genome shotgun (WGS) entry which is preliminary data.</text>
</comment>
<accession>A0ABT5EHT0</accession>
<keyword evidence="2" id="KW-0378">Hydrolase</keyword>
<dbReference type="SUPFAM" id="SSF52980">
    <property type="entry name" value="Restriction endonuclease-like"/>
    <property type="match status" value="1"/>
</dbReference>
<dbReference type="InterPro" id="IPR008538">
    <property type="entry name" value="Uma2"/>
</dbReference>
<evidence type="ECO:0000259" key="1">
    <source>
        <dbReference type="Pfam" id="PF05685"/>
    </source>
</evidence>
<feature type="domain" description="Putative restriction endonuclease" evidence="1">
    <location>
        <begin position="14"/>
        <end position="175"/>
    </location>
</feature>
<sequence>MSDPARTAKHPKTWEDLAELPEGVVGEIVGGEIVLLPRPNPPHGRTQAKLHAKIGGAFDLGEGGPGGWEIRVEPGIRFGEEIRVPDLAGWRSERFEEPNEGPLLVIPDWVCEIVSPSTARSDRTAKLRLYAQHGAHHYWIIDPERQTLEVYRLEGKVWVVAATFGGDERVRAEPFDAVDIELSRLWMPPAPTPATPPTP</sequence>
<dbReference type="RefSeq" id="WP_271916620.1">
    <property type="nucleotide sequence ID" value="NZ_JAQNDO010000001.1"/>
</dbReference>
<dbReference type="PANTHER" id="PTHR34107:SF4">
    <property type="entry name" value="SLL1222 PROTEIN"/>
    <property type="match status" value="1"/>
</dbReference>
<keyword evidence="2" id="KW-0255">Endonuclease</keyword>
<gene>
    <name evidence="2" type="ORF">POL67_08545</name>
</gene>
<evidence type="ECO:0000313" key="2">
    <source>
        <dbReference type="EMBL" id="MDC0741391.1"/>
    </source>
</evidence>
<evidence type="ECO:0000313" key="3">
    <source>
        <dbReference type="Proteomes" id="UP001221411"/>
    </source>
</evidence>
<protein>
    <submittedName>
        <fullName evidence="2">Uma2 family endonuclease</fullName>
    </submittedName>
</protein>
<reference evidence="2 3" key="1">
    <citation type="submission" date="2022-11" db="EMBL/GenBank/DDBJ databases">
        <title>Minimal conservation of predation-associated metabolite biosynthetic gene clusters underscores biosynthetic potential of Myxococcota including descriptions for ten novel species: Archangium lansinium sp. nov., Myxococcus landrumus sp. nov., Nannocystis bai.</title>
        <authorList>
            <person name="Ahearne A."/>
            <person name="Stevens C."/>
            <person name="Dowd S."/>
        </authorList>
    </citation>
    <scope>NUCLEOTIDE SEQUENCE [LARGE SCALE GENOMIC DNA]</scope>
    <source>
        <strain evidence="2 3">RJM3</strain>
    </source>
</reference>
<keyword evidence="2" id="KW-0540">Nuclease</keyword>
<dbReference type="CDD" id="cd06260">
    <property type="entry name" value="DUF820-like"/>
    <property type="match status" value="1"/>
</dbReference>
<dbReference type="PANTHER" id="PTHR34107">
    <property type="entry name" value="SLL0198 PROTEIN-RELATED"/>
    <property type="match status" value="1"/>
</dbReference>
<dbReference type="GO" id="GO:0004519">
    <property type="term" value="F:endonuclease activity"/>
    <property type="evidence" value="ECO:0007669"/>
    <property type="project" value="UniProtKB-KW"/>
</dbReference>
<dbReference type="Gene3D" id="3.90.1570.10">
    <property type="entry name" value="tt1808, chain A"/>
    <property type="match status" value="1"/>
</dbReference>